<sequence>MTRVGIVGAGNVAARHADVLSGFPDVTIAGVADTDPCRAEALASKHGTLAYGGHADLLDAGGLDAVYVCVPPFAHGNPERDVLSCNLPIFVEKPLSLDFQTAELIAAEIERRSLPSAVGHHWRYLDIVQQARDLLDDRPVHLALGHWLDKVPPVAWWLNPEMSGGQIVEQAVHVLDLARLLVGEVAMVHAVAAGNTVDGEVDRATAAVMRFAGGATGLLATSCLLTNKHRVGLEVCAEGIALELSEMRLLVDGDRTIEDDGLAKTRVDREFVNAVQGKDADVRVPYREALHTHRLALALARSAAEQRPVMLP</sequence>
<gene>
    <name evidence="3" type="ORF">ITP53_19860</name>
</gene>
<dbReference type="AlphaFoldDB" id="A0A931A802"/>
<dbReference type="InterPro" id="IPR036291">
    <property type="entry name" value="NAD(P)-bd_dom_sf"/>
</dbReference>
<evidence type="ECO:0000313" key="4">
    <source>
        <dbReference type="Proteomes" id="UP000605361"/>
    </source>
</evidence>
<name>A0A931A802_9ACTN</name>
<dbReference type="Gene3D" id="3.30.360.10">
    <property type="entry name" value="Dihydrodipicolinate Reductase, domain 2"/>
    <property type="match status" value="1"/>
</dbReference>
<organism evidence="3 4">
    <name type="scientific">Nonomuraea cypriaca</name>
    <dbReference type="NCBI Taxonomy" id="1187855"/>
    <lineage>
        <taxon>Bacteria</taxon>
        <taxon>Bacillati</taxon>
        <taxon>Actinomycetota</taxon>
        <taxon>Actinomycetes</taxon>
        <taxon>Streptosporangiales</taxon>
        <taxon>Streptosporangiaceae</taxon>
        <taxon>Nonomuraea</taxon>
    </lineage>
</organism>
<comment type="caution">
    <text evidence="3">The sequence shown here is derived from an EMBL/GenBank/DDBJ whole genome shotgun (WGS) entry which is preliminary data.</text>
</comment>
<dbReference type="GO" id="GO:0000166">
    <property type="term" value="F:nucleotide binding"/>
    <property type="evidence" value="ECO:0007669"/>
    <property type="project" value="InterPro"/>
</dbReference>
<proteinExistence type="predicted"/>
<dbReference type="Gene3D" id="3.40.50.720">
    <property type="entry name" value="NAD(P)-binding Rossmann-like Domain"/>
    <property type="match status" value="1"/>
</dbReference>
<dbReference type="InterPro" id="IPR000683">
    <property type="entry name" value="Gfo/Idh/MocA-like_OxRdtase_N"/>
</dbReference>
<evidence type="ECO:0000259" key="2">
    <source>
        <dbReference type="Pfam" id="PF22725"/>
    </source>
</evidence>
<reference evidence="3" key="1">
    <citation type="submission" date="2020-11" db="EMBL/GenBank/DDBJ databases">
        <title>Whole-genome analyses of Nonomuraea sp. K274.</title>
        <authorList>
            <person name="Veyisoglu A."/>
        </authorList>
    </citation>
    <scope>NUCLEOTIDE SEQUENCE</scope>
    <source>
        <strain evidence="3">K274</strain>
    </source>
</reference>
<evidence type="ECO:0000259" key="1">
    <source>
        <dbReference type="Pfam" id="PF01408"/>
    </source>
</evidence>
<dbReference type="InterPro" id="IPR055170">
    <property type="entry name" value="GFO_IDH_MocA-like_dom"/>
</dbReference>
<dbReference type="PANTHER" id="PTHR43249:SF1">
    <property type="entry name" value="D-GLUCOSIDE 3-DEHYDROGENASE"/>
    <property type="match status" value="1"/>
</dbReference>
<keyword evidence="4" id="KW-1185">Reference proteome</keyword>
<dbReference type="Proteomes" id="UP000605361">
    <property type="component" value="Unassembled WGS sequence"/>
</dbReference>
<dbReference type="InterPro" id="IPR052515">
    <property type="entry name" value="Gfo/Idh/MocA_Oxidoreductase"/>
</dbReference>
<dbReference type="SUPFAM" id="SSF55347">
    <property type="entry name" value="Glyceraldehyde-3-phosphate dehydrogenase-like, C-terminal domain"/>
    <property type="match status" value="1"/>
</dbReference>
<dbReference type="EMBL" id="JADOGI010000056">
    <property type="protein sequence ID" value="MBF8187951.1"/>
    <property type="molecule type" value="Genomic_DNA"/>
</dbReference>
<evidence type="ECO:0000313" key="3">
    <source>
        <dbReference type="EMBL" id="MBF8187951.1"/>
    </source>
</evidence>
<dbReference type="Pfam" id="PF01408">
    <property type="entry name" value="GFO_IDH_MocA"/>
    <property type="match status" value="1"/>
</dbReference>
<dbReference type="RefSeq" id="WP_195896908.1">
    <property type="nucleotide sequence ID" value="NZ_JADOGI010000056.1"/>
</dbReference>
<accession>A0A931A802</accession>
<feature type="domain" description="Gfo/Idh/MocA-like oxidoreductase N-terminal" evidence="1">
    <location>
        <begin position="3"/>
        <end position="120"/>
    </location>
</feature>
<dbReference type="SUPFAM" id="SSF51735">
    <property type="entry name" value="NAD(P)-binding Rossmann-fold domains"/>
    <property type="match status" value="1"/>
</dbReference>
<protein>
    <submittedName>
        <fullName evidence="3">Gfo/Idh/MocA family oxidoreductase</fullName>
    </submittedName>
</protein>
<dbReference type="Pfam" id="PF22725">
    <property type="entry name" value="GFO_IDH_MocA_C3"/>
    <property type="match status" value="1"/>
</dbReference>
<feature type="domain" description="GFO/IDH/MocA-like oxidoreductase" evidence="2">
    <location>
        <begin position="144"/>
        <end position="237"/>
    </location>
</feature>
<dbReference type="PANTHER" id="PTHR43249">
    <property type="entry name" value="UDP-N-ACETYL-2-AMINO-2-DEOXY-D-GLUCURONATE OXIDASE"/>
    <property type="match status" value="1"/>
</dbReference>